<keyword evidence="14" id="KW-1185">Reference proteome</keyword>
<dbReference type="PRINTS" id="PR01853">
    <property type="entry name" value="YAJCTRNLCASE"/>
</dbReference>
<evidence type="ECO:0000256" key="8">
    <source>
        <dbReference type="ARBA" id="ARBA00022989"/>
    </source>
</evidence>
<evidence type="ECO:0000256" key="6">
    <source>
        <dbReference type="ARBA" id="ARBA00022692"/>
    </source>
</evidence>
<keyword evidence="5" id="KW-1003">Cell membrane</keyword>
<reference evidence="14" key="1">
    <citation type="submission" date="2017-02" db="EMBL/GenBank/DDBJ databases">
        <title>Comparative genomics and description of representatives of a novel lineage of planctomycetes thriving in anoxic sediments.</title>
        <authorList>
            <person name="Spring S."/>
            <person name="Bunk B."/>
            <person name="Sproer C."/>
        </authorList>
    </citation>
    <scope>NUCLEOTIDE SEQUENCE [LARGE SCALE GENOMIC DNA]</scope>
    <source>
        <strain evidence="14">SM-Chi-D1</strain>
    </source>
</reference>
<keyword evidence="6 12" id="KW-0812">Transmembrane</keyword>
<dbReference type="InterPro" id="IPR003849">
    <property type="entry name" value="Preprotein_translocase_YajC"/>
</dbReference>
<evidence type="ECO:0000256" key="1">
    <source>
        <dbReference type="ARBA" id="ARBA00004162"/>
    </source>
</evidence>
<keyword evidence="8 12" id="KW-1133">Transmembrane helix</keyword>
<keyword evidence="4" id="KW-0813">Transport</keyword>
<dbReference type="Proteomes" id="UP000188181">
    <property type="component" value="Chromosome"/>
</dbReference>
<dbReference type="AlphaFoldDB" id="A0A1Q2MIS1"/>
<evidence type="ECO:0000256" key="7">
    <source>
        <dbReference type="ARBA" id="ARBA00022927"/>
    </source>
</evidence>
<keyword evidence="7" id="KW-0653">Protein transport</keyword>
<evidence type="ECO:0000256" key="3">
    <source>
        <dbReference type="ARBA" id="ARBA00014962"/>
    </source>
</evidence>
<dbReference type="RefSeq" id="WP_222566353.1">
    <property type="nucleotide sequence ID" value="NZ_CP019646.1"/>
</dbReference>
<evidence type="ECO:0000256" key="4">
    <source>
        <dbReference type="ARBA" id="ARBA00022448"/>
    </source>
</evidence>
<accession>A0A1Q2MIS1</accession>
<dbReference type="EMBL" id="CP019646">
    <property type="protein sequence ID" value="AQQ72152.1"/>
    <property type="molecule type" value="Genomic_DNA"/>
</dbReference>
<proteinExistence type="inferred from homology"/>
<feature type="region of interest" description="Disordered" evidence="11">
    <location>
        <begin position="32"/>
        <end position="55"/>
    </location>
</feature>
<name>A0A1Q2MIS1_9BACT</name>
<comment type="subcellular location">
    <subcellularLocation>
        <location evidence="1">Cell membrane</location>
        <topology evidence="1">Single-pass membrane protein</topology>
    </subcellularLocation>
</comment>
<dbReference type="PANTHER" id="PTHR33909:SF1">
    <property type="entry name" value="SEC TRANSLOCON ACCESSORY COMPLEX SUBUNIT YAJC"/>
    <property type="match status" value="1"/>
</dbReference>
<sequence>MTEIYSLISAAILAEEGDVVTAEVAGEAQNQVSAAANGSPQGDVESQGTPEQKPFNPMSLALPVLLFVVMYFILFRGPRKQQKEQQKMRSSLAKNDRVVTIGGMYGIILDITDDEVTLKVDESNNTKIKMAKAAISRKV</sequence>
<dbReference type="STRING" id="1851148.SMSP2_02533"/>
<dbReference type="GO" id="GO:0005886">
    <property type="term" value="C:plasma membrane"/>
    <property type="evidence" value="ECO:0007669"/>
    <property type="project" value="UniProtKB-SubCell"/>
</dbReference>
<feature type="transmembrane region" description="Helical" evidence="12">
    <location>
        <begin position="60"/>
        <end position="78"/>
    </location>
</feature>
<evidence type="ECO:0000256" key="9">
    <source>
        <dbReference type="ARBA" id="ARBA00023010"/>
    </source>
</evidence>
<keyword evidence="10 12" id="KW-0472">Membrane</keyword>
<evidence type="ECO:0000313" key="14">
    <source>
        <dbReference type="Proteomes" id="UP000188181"/>
    </source>
</evidence>
<evidence type="ECO:0000256" key="12">
    <source>
        <dbReference type="SAM" id="Phobius"/>
    </source>
</evidence>
<evidence type="ECO:0000256" key="10">
    <source>
        <dbReference type="ARBA" id="ARBA00023136"/>
    </source>
</evidence>
<dbReference type="NCBIfam" id="TIGR00739">
    <property type="entry name" value="yajC"/>
    <property type="match status" value="1"/>
</dbReference>
<dbReference type="Pfam" id="PF02699">
    <property type="entry name" value="YajC"/>
    <property type="match status" value="1"/>
</dbReference>
<gene>
    <name evidence="13" type="ORF">SMSP2_02533</name>
</gene>
<dbReference type="KEGG" id="pbas:SMSP2_02533"/>
<keyword evidence="9" id="KW-0811">Translocation</keyword>
<protein>
    <recommendedName>
        <fullName evidence="3">Sec translocon accessory complex subunit YajC</fullName>
    </recommendedName>
</protein>
<dbReference type="SMART" id="SM01323">
    <property type="entry name" value="YajC"/>
    <property type="match status" value="1"/>
</dbReference>
<evidence type="ECO:0000256" key="11">
    <source>
        <dbReference type="SAM" id="MobiDB-lite"/>
    </source>
</evidence>
<evidence type="ECO:0000256" key="5">
    <source>
        <dbReference type="ARBA" id="ARBA00022475"/>
    </source>
</evidence>
<feature type="compositionally biased region" description="Polar residues" evidence="11">
    <location>
        <begin position="32"/>
        <end position="50"/>
    </location>
</feature>
<evidence type="ECO:0000256" key="2">
    <source>
        <dbReference type="ARBA" id="ARBA00006742"/>
    </source>
</evidence>
<dbReference type="PANTHER" id="PTHR33909">
    <property type="entry name" value="SEC TRANSLOCON ACCESSORY COMPLEX SUBUNIT YAJC"/>
    <property type="match status" value="1"/>
</dbReference>
<organism evidence="13 14">
    <name type="scientific">Limihaloglobus sulfuriphilus</name>
    <dbReference type="NCBI Taxonomy" id="1851148"/>
    <lineage>
        <taxon>Bacteria</taxon>
        <taxon>Pseudomonadati</taxon>
        <taxon>Planctomycetota</taxon>
        <taxon>Phycisphaerae</taxon>
        <taxon>Sedimentisphaerales</taxon>
        <taxon>Sedimentisphaeraceae</taxon>
        <taxon>Limihaloglobus</taxon>
    </lineage>
</organism>
<dbReference type="GO" id="GO:0015031">
    <property type="term" value="P:protein transport"/>
    <property type="evidence" value="ECO:0007669"/>
    <property type="project" value="UniProtKB-KW"/>
</dbReference>
<comment type="similarity">
    <text evidence="2">Belongs to the YajC family.</text>
</comment>
<evidence type="ECO:0000313" key="13">
    <source>
        <dbReference type="EMBL" id="AQQ72152.1"/>
    </source>
</evidence>